<organism evidence="2 3">
    <name type="scientific">Streptomyces mobaraensis</name>
    <name type="common">Streptoverticillium mobaraense</name>
    <dbReference type="NCBI Taxonomy" id="35621"/>
    <lineage>
        <taxon>Bacteria</taxon>
        <taxon>Bacillati</taxon>
        <taxon>Actinomycetota</taxon>
        <taxon>Actinomycetes</taxon>
        <taxon>Kitasatosporales</taxon>
        <taxon>Streptomycetaceae</taxon>
        <taxon>Streptomyces</taxon>
    </lineage>
</organism>
<feature type="transmembrane region" description="Helical" evidence="1">
    <location>
        <begin position="89"/>
        <end position="110"/>
    </location>
</feature>
<dbReference type="OrthoDB" id="4948328at2"/>
<gene>
    <name evidence="2" type="ORF">FRZ00_06600</name>
</gene>
<sequence>MNVLRLPARAPSPNVATHRGGAAEVIPLHAPEHPAPASSRMPPVPLGPHTPRPRPRLLGYVLAACGVALLPWLFVLATSLPAETTAAKWSAAWVGLDALEALALITTGVLAVRRHALHALTAAVAATLLIADAWFDVMTAAPGADLASALVMAAAAELPLAAVCAVAASRGHRGGTG</sequence>
<feature type="transmembrane region" description="Helical" evidence="1">
    <location>
        <begin position="117"/>
        <end position="135"/>
    </location>
</feature>
<comment type="caution">
    <text evidence="2">The sequence shown here is derived from an EMBL/GenBank/DDBJ whole genome shotgun (WGS) entry which is preliminary data.</text>
</comment>
<evidence type="ECO:0000313" key="3">
    <source>
        <dbReference type="Proteomes" id="UP000327000"/>
    </source>
</evidence>
<proteinExistence type="predicted"/>
<dbReference type="AlphaFoldDB" id="A0A5N5WET9"/>
<dbReference type="Proteomes" id="UP000327000">
    <property type="component" value="Unassembled WGS sequence"/>
</dbReference>
<keyword evidence="1" id="KW-0472">Membrane</keyword>
<accession>A0A5N5WET9</accession>
<reference evidence="2 3" key="1">
    <citation type="journal article" date="2019" name="Microb. Cell Fact.">
        <title>Exploring novel herbicidin analogues by transcriptional regulator overexpression and MS/MS molecular networking.</title>
        <authorList>
            <person name="Shi Y."/>
            <person name="Gu R."/>
            <person name="Li Y."/>
            <person name="Wang X."/>
            <person name="Ren W."/>
            <person name="Li X."/>
            <person name="Wang L."/>
            <person name="Xie Y."/>
            <person name="Hong B."/>
        </authorList>
    </citation>
    <scope>NUCLEOTIDE SEQUENCE [LARGE SCALE GENOMIC DNA]</scope>
    <source>
        <strain evidence="2 3">US-43</strain>
    </source>
</reference>
<keyword evidence="3" id="KW-1185">Reference proteome</keyword>
<protein>
    <submittedName>
        <fullName evidence="2">Uncharacterized protein</fullName>
    </submittedName>
</protein>
<keyword evidence="1" id="KW-0812">Transmembrane</keyword>
<dbReference type="EMBL" id="VOKX01000009">
    <property type="protein sequence ID" value="KAB7850255.1"/>
    <property type="molecule type" value="Genomic_DNA"/>
</dbReference>
<name>A0A5N5WET9_STRMB</name>
<evidence type="ECO:0000313" key="2">
    <source>
        <dbReference type="EMBL" id="KAB7850255.1"/>
    </source>
</evidence>
<feature type="transmembrane region" description="Helical" evidence="1">
    <location>
        <begin position="57"/>
        <end position="77"/>
    </location>
</feature>
<keyword evidence="1" id="KW-1133">Transmembrane helix</keyword>
<evidence type="ECO:0000256" key="1">
    <source>
        <dbReference type="SAM" id="Phobius"/>
    </source>
</evidence>
<feature type="transmembrane region" description="Helical" evidence="1">
    <location>
        <begin position="147"/>
        <end position="168"/>
    </location>
</feature>